<dbReference type="EMBL" id="BMAW01030889">
    <property type="protein sequence ID" value="GFU18513.1"/>
    <property type="molecule type" value="Genomic_DNA"/>
</dbReference>
<name>A0A8X6QH69_NEPPI</name>
<proteinExistence type="predicted"/>
<protein>
    <submittedName>
        <fullName evidence="1">Uncharacterized protein</fullName>
    </submittedName>
</protein>
<dbReference type="AlphaFoldDB" id="A0A8X6QH69"/>
<gene>
    <name evidence="1" type="ORF">NPIL_303401</name>
</gene>
<evidence type="ECO:0000313" key="2">
    <source>
        <dbReference type="Proteomes" id="UP000887013"/>
    </source>
</evidence>
<organism evidence="1 2">
    <name type="scientific">Nephila pilipes</name>
    <name type="common">Giant wood spider</name>
    <name type="synonym">Nephila maculata</name>
    <dbReference type="NCBI Taxonomy" id="299642"/>
    <lineage>
        <taxon>Eukaryota</taxon>
        <taxon>Metazoa</taxon>
        <taxon>Ecdysozoa</taxon>
        <taxon>Arthropoda</taxon>
        <taxon>Chelicerata</taxon>
        <taxon>Arachnida</taxon>
        <taxon>Araneae</taxon>
        <taxon>Araneomorphae</taxon>
        <taxon>Entelegynae</taxon>
        <taxon>Araneoidea</taxon>
        <taxon>Nephilidae</taxon>
        <taxon>Nephila</taxon>
    </lineage>
</organism>
<reference evidence="1" key="1">
    <citation type="submission" date="2020-08" db="EMBL/GenBank/DDBJ databases">
        <title>Multicomponent nature underlies the extraordinary mechanical properties of spider dragline silk.</title>
        <authorList>
            <person name="Kono N."/>
            <person name="Nakamura H."/>
            <person name="Mori M."/>
            <person name="Yoshida Y."/>
            <person name="Ohtoshi R."/>
            <person name="Malay A.D."/>
            <person name="Moran D.A.P."/>
            <person name="Tomita M."/>
            <person name="Numata K."/>
            <person name="Arakawa K."/>
        </authorList>
    </citation>
    <scope>NUCLEOTIDE SEQUENCE</scope>
</reference>
<keyword evidence="2" id="KW-1185">Reference proteome</keyword>
<accession>A0A8X6QH69</accession>
<evidence type="ECO:0000313" key="1">
    <source>
        <dbReference type="EMBL" id="GFU18513.1"/>
    </source>
</evidence>
<dbReference type="Proteomes" id="UP000887013">
    <property type="component" value="Unassembled WGS sequence"/>
</dbReference>
<comment type="caution">
    <text evidence="1">The sequence shown here is derived from an EMBL/GenBank/DDBJ whole genome shotgun (WGS) entry which is preliminary data.</text>
</comment>
<sequence length="88" mass="10506">MEQLELQEHLNRKSCVVLDSLETFWHFCKQEPGSICSPEATLKAIMKPNSKTLRRFMVSGEGYTIRKTQQNFRRICFQRKHLSEMDWQ</sequence>